<comment type="caution">
    <text evidence="2">The sequence shown here is derived from an EMBL/GenBank/DDBJ whole genome shotgun (WGS) entry which is preliminary data.</text>
</comment>
<evidence type="ECO:0000313" key="3">
    <source>
        <dbReference type="Proteomes" id="UP000007350"/>
    </source>
</evidence>
<sequence>MWSLIKEVRGTVRQAVAPRKERSNDELRSHDERQQSLSASLAEVGDLLSGWWDTINKKTRSFLQDALGTSDGDAYDEPLPLLLRLTPEQREAMHVDEIIRGISEAVSVIAILSDRAQREARFLLSLSLEEQIAHTSDFLNCYDWWEKLVNRRLSSCQEILHHCQCPPESEEFHTICLLTQRIHSIREKCTQDMATIASRGRILRDERYDLVEKIPCGDQTNETPYKRHQMDKTDINEESINTINYHDEFKKEDILRHLTDKRIRKEGSKLTKTTNNNTNSTNTKGEARILVQKAEARRLG</sequence>
<feature type="region of interest" description="Disordered" evidence="1">
    <location>
        <begin position="265"/>
        <end position="286"/>
    </location>
</feature>
<organism evidence="2 3">
    <name type="scientific">Trypanosoma cruzi marinkellei</name>
    <dbReference type="NCBI Taxonomy" id="85056"/>
    <lineage>
        <taxon>Eukaryota</taxon>
        <taxon>Discoba</taxon>
        <taxon>Euglenozoa</taxon>
        <taxon>Kinetoplastea</taxon>
        <taxon>Metakinetoplastina</taxon>
        <taxon>Trypanosomatida</taxon>
        <taxon>Trypanosomatidae</taxon>
        <taxon>Trypanosoma</taxon>
        <taxon>Schizotrypanum</taxon>
    </lineage>
</organism>
<accession>K2NED1</accession>
<protein>
    <submittedName>
        <fullName evidence="2">Vesicular transport-associated repeat protein, putative</fullName>
    </submittedName>
</protein>
<dbReference type="AlphaFoldDB" id="K2NED1"/>
<evidence type="ECO:0000313" key="2">
    <source>
        <dbReference type="EMBL" id="EKF33326.1"/>
    </source>
</evidence>
<gene>
    <name evidence="2" type="ORF">MOQ_002813</name>
</gene>
<dbReference type="EMBL" id="AHKC01009315">
    <property type="protein sequence ID" value="EKF33326.1"/>
    <property type="molecule type" value="Genomic_DNA"/>
</dbReference>
<feature type="region of interest" description="Disordered" evidence="1">
    <location>
        <begin position="15"/>
        <end position="34"/>
    </location>
</feature>
<evidence type="ECO:0000256" key="1">
    <source>
        <dbReference type="SAM" id="MobiDB-lite"/>
    </source>
</evidence>
<keyword evidence="3" id="KW-1185">Reference proteome</keyword>
<proteinExistence type="predicted"/>
<feature type="compositionally biased region" description="Basic and acidic residues" evidence="1">
    <location>
        <begin position="18"/>
        <end position="34"/>
    </location>
</feature>
<feature type="compositionally biased region" description="Low complexity" evidence="1">
    <location>
        <begin position="271"/>
        <end position="284"/>
    </location>
</feature>
<name>K2NED1_TRYCR</name>
<dbReference type="OrthoDB" id="267976at2759"/>
<reference evidence="2 3" key="1">
    <citation type="journal article" date="2012" name="BMC Genomics">
        <title>Comparative genomic analysis of human infective Trypanosoma cruzi lineages with the bat-restricted subspecies T. cruzi marinkellei.</title>
        <authorList>
            <person name="Franzen O."/>
            <person name="Talavera-Lopez C."/>
            <person name="Ochaya S."/>
            <person name="Butler C.E."/>
            <person name="Messenger L.A."/>
            <person name="Lewis M.D."/>
            <person name="Llewellyn M.S."/>
            <person name="Marinkelle C.J."/>
            <person name="Tyler K.M."/>
            <person name="Miles M.A."/>
            <person name="Andersson B."/>
        </authorList>
    </citation>
    <scope>NUCLEOTIDE SEQUENCE [LARGE SCALE GENOMIC DNA]</scope>
    <source>
        <strain evidence="2 3">B7</strain>
    </source>
</reference>
<dbReference type="Proteomes" id="UP000007350">
    <property type="component" value="Unassembled WGS sequence"/>
</dbReference>